<name>L9VRH6_9EURY</name>
<dbReference type="EMBL" id="AOHW01000036">
    <property type="protein sequence ID" value="ELY39769.1"/>
    <property type="molecule type" value="Genomic_DNA"/>
</dbReference>
<evidence type="ECO:0000313" key="1">
    <source>
        <dbReference type="EMBL" id="ELY39769.1"/>
    </source>
</evidence>
<organism evidence="1 2">
    <name type="scientific">Natronorubrum tibetense GA33</name>
    <dbReference type="NCBI Taxonomy" id="1114856"/>
    <lineage>
        <taxon>Archaea</taxon>
        <taxon>Methanobacteriati</taxon>
        <taxon>Methanobacteriota</taxon>
        <taxon>Stenosarchaea group</taxon>
        <taxon>Halobacteria</taxon>
        <taxon>Halobacteriales</taxon>
        <taxon>Natrialbaceae</taxon>
        <taxon>Natronorubrum</taxon>
    </lineage>
</organism>
<dbReference type="PATRIC" id="fig|1114856.3.peg.2886"/>
<keyword evidence="2" id="KW-1185">Reference proteome</keyword>
<evidence type="ECO:0000313" key="2">
    <source>
        <dbReference type="Proteomes" id="UP000011599"/>
    </source>
</evidence>
<reference evidence="1 2" key="1">
    <citation type="journal article" date="2014" name="PLoS Genet.">
        <title>Phylogenetically driven sequencing of extremely halophilic archaea reveals strategies for static and dynamic osmo-response.</title>
        <authorList>
            <person name="Becker E.A."/>
            <person name="Seitzer P.M."/>
            <person name="Tritt A."/>
            <person name="Larsen D."/>
            <person name="Krusor M."/>
            <person name="Yao A.I."/>
            <person name="Wu D."/>
            <person name="Madern D."/>
            <person name="Eisen J.A."/>
            <person name="Darling A.E."/>
            <person name="Facciotti M.T."/>
        </authorList>
    </citation>
    <scope>NUCLEOTIDE SEQUENCE [LARGE SCALE GENOMIC DNA]</scope>
    <source>
        <strain evidence="1 2">GA33</strain>
    </source>
</reference>
<dbReference type="Proteomes" id="UP000011599">
    <property type="component" value="Unassembled WGS sequence"/>
</dbReference>
<dbReference type="AlphaFoldDB" id="L9VRH6"/>
<proteinExistence type="predicted"/>
<sequence>MPRWYSLEPRRAYRPARRIDKPVRSAAELVRWIGGIGFGRSRAQLARLESPVSSLDTISRSNK</sequence>
<gene>
    <name evidence="1" type="ORF">C496_13866</name>
</gene>
<protein>
    <submittedName>
        <fullName evidence="1">Uncharacterized protein</fullName>
    </submittedName>
</protein>
<accession>L9VRH6</accession>
<comment type="caution">
    <text evidence="1">The sequence shown here is derived from an EMBL/GenBank/DDBJ whole genome shotgun (WGS) entry which is preliminary data.</text>
</comment>